<protein>
    <submittedName>
        <fullName evidence="1">Uncharacterized protein</fullName>
    </submittedName>
</protein>
<dbReference type="Proteomes" id="UP000045840">
    <property type="component" value="Unassembled WGS sequence"/>
</dbReference>
<evidence type="ECO:0000313" key="4">
    <source>
        <dbReference type="Proteomes" id="UP000045840"/>
    </source>
</evidence>
<dbReference type="EMBL" id="CWJL01000007">
    <property type="protein sequence ID" value="CRY66283.1"/>
    <property type="molecule type" value="Genomic_DNA"/>
</dbReference>
<dbReference type="EMBL" id="CQAZ01000034">
    <property type="protein sequence ID" value="CNI21542.1"/>
    <property type="molecule type" value="Genomic_DNA"/>
</dbReference>
<evidence type="ECO:0000313" key="3">
    <source>
        <dbReference type="Proteomes" id="UP000044625"/>
    </source>
</evidence>
<dbReference type="Proteomes" id="UP000044625">
    <property type="component" value="Unassembled WGS sequence"/>
</dbReference>
<evidence type="ECO:0000313" key="1">
    <source>
        <dbReference type="EMBL" id="CNI21542.1"/>
    </source>
</evidence>
<proteinExistence type="predicted"/>
<dbReference type="AlphaFoldDB" id="A0A0T9QP99"/>
<reference evidence="1" key="3">
    <citation type="submission" date="2015-03" db="EMBL/GenBank/DDBJ databases">
        <authorList>
            <person name="Murphy D."/>
        </authorList>
    </citation>
    <scope>NUCLEOTIDE SEQUENCE [LARGE SCALE GENOMIC DNA]</scope>
    <source>
        <strain evidence="1">A125KOH2</strain>
    </source>
</reference>
<organism evidence="1 4">
    <name type="scientific">Yersinia pekkanenii</name>
    <dbReference type="NCBI Taxonomy" id="1288385"/>
    <lineage>
        <taxon>Bacteria</taxon>
        <taxon>Pseudomonadati</taxon>
        <taxon>Pseudomonadota</taxon>
        <taxon>Gammaproteobacteria</taxon>
        <taxon>Enterobacterales</taxon>
        <taxon>Yersiniaceae</taxon>
        <taxon>Yersinia</taxon>
    </lineage>
</organism>
<gene>
    <name evidence="1" type="ORF">ERS008529_03405</name>
    <name evidence="2" type="ORF">ERS137968_01749</name>
</gene>
<sequence>MSNAYPENTPKLLIDFYESDYAFDISTGSGSITTRDVIGLLIFDDSVRHISNALVKRFLKYENTDIKLLTFSIMVSEASKGPNGWESLTPTEQKEKISRIRKLATELSSEVNGTPFDKAISTFIDDKLLDNHYHNGLKYLTRKYLDSSKSENKDLDVEHAFFSLVGYSQAKLPSLLESFANKDMIPDINPILKRKTNPRRLFFIRSLSRYFKKQFGTNLYNITAVISSAVLKEAVTIDDVRSAMK</sequence>
<keyword evidence="3" id="KW-1185">Reference proteome</keyword>
<reference evidence="2 3" key="2">
    <citation type="submission" date="2015-03" db="EMBL/GenBank/DDBJ databases">
        <authorList>
            <consortium name="Pathogen Informatics"/>
            <person name="Murphy D."/>
        </authorList>
    </citation>
    <scope>NUCLEOTIDE SEQUENCE [LARGE SCALE GENOMIC DNA]</scope>
    <source>
        <strain evidence="3">type strain: CIP110230</strain>
        <strain evidence="2">Type strain: CIP110230</strain>
    </source>
</reference>
<evidence type="ECO:0000313" key="2">
    <source>
        <dbReference type="EMBL" id="CRY66283.1"/>
    </source>
</evidence>
<dbReference type="RefSeq" id="WP_049614322.1">
    <property type="nucleotide sequence ID" value="NZ_CAWMMU010000007.1"/>
</dbReference>
<accession>A0A0T9QP99</accession>
<reference evidence="4" key="1">
    <citation type="submission" date="2015-03" db="EMBL/GenBank/DDBJ databases">
        <authorList>
            <consortium name="Pathogen Informatics"/>
        </authorList>
    </citation>
    <scope>NUCLEOTIDE SEQUENCE [LARGE SCALE GENOMIC DNA]</scope>
    <source>
        <strain evidence="4">A125KOH2</strain>
    </source>
</reference>
<name>A0A0T9QP99_9GAMM</name>
<dbReference type="STRING" id="1288385.ERS137968_01749"/>